<evidence type="ECO:0000256" key="5">
    <source>
        <dbReference type="ARBA" id="ARBA00023015"/>
    </source>
</evidence>
<dbReference type="InterPro" id="IPR011006">
    <property type="entry name" value="CheY-like_superfamily"/>
</dbReference>
<evidence type="ECO:0000256" key="8">
    <source>
        <dbReference type="ARBA" id="ARBA00023163"/>
    </source>
</evidence>
<evidence type="ECO:0000256" key="7">
    <source>
        <dbReference type="ARBA" id="ARBA00023159"/>
    </source>
</evidence>
<dbReference type="PROSITE" id="PS50110">
    <property type="entry name" value="RESPONSE_REGULATORY"/>
    <property type="match status" value="1"/>
</dbReference>
<dbReference type="Proteomes" id="UP001265301">
    <property type="component" value="Unassembled WGS sequence"/>
</dbReference>
<dbReference type="InterPro" id="IPR051271">
    <property type="entry name" value="2C-system_Tx_regulators"/>
</dbReference>
<evidence type="ECO:0000256" key="4">
    <source>
        <dbReference type="ARBA" id="ARBA00023012"/>
    </source>
</evidence>
<evidence type="ECO:0000256" key="6">
    <source>
        <dbReference type="ARBA" id="ARBA00023125"/>
    </source>
</evidence>
<comment type="caution">
    <text evidence="12">The sequence shown here is derived from an EMBL/GenBank/DDBJ whole genome shotgun (WGS) entry which is preliminary data.</text>
</comment>
<accession>A0ABU3FM88</accession>
<keyword evidence="7 9" id="KW-0010">Activator</keyword>
<gene>
    <name evidence="12" type="ORF">P7H59_01310</name>
</gene>
<keyword evidence="2 9" id="KW-0963">Cytoplasm</keyword>
<proteinExistence type="predicted"/>
<protein>
    <recommendedName>
        <fullName evidence="9">Transcriptional regulatory protein</fullName>
    </recommendedName>
</protein>
<evidence type="ECO:0000256" key="3">
    <source>
        <dbReference type="ARBA" id="ARBA00022553"/>
    </source>
</evidence>
<keyword evidence="5 9" id="KW-0805">Transcription regulation</keyword>
<sequence length="224" mass="25489">MNVLIVEDDPMVEFIHRNYLEQAGQFQQIYSASSITDAKELLKEKTIDLILLDIHLKDGNGLALLAELRRQQQMIEVILITAANEAPAVKEGLHLGVVDYLVKPFTNQRFQESLRLFFKRTQTLKQANLPQEQIDQLLKKPPATSLDSSVKLEKGLSPETLERIKNTAAALKSNFTIQELAEASNLSHVSVRKYIQHLEEQQLLTSEVIYTKVGRPYKVYSMKT</sequence>
<organism evidence="12 13">
    <name type="scientific">Enterococcus viikkiensis</name>
    <dbReference type="NCBI Taxonomy" id="930854"/>
    <lineage>
        <taxon>Bacteria</taxon>
        <taxon>Bacillati</taxon>
        <taxon>Bacillota</taxon>
        <taxon>Bacilli</taxon>
        <taxon>Lactobacillales</taxon>
        <taxon>Enterococcaceae</taxon>
        <taxon>Enterococcus</taxon>
    </lineage>
</organism>
<dbReference type="Gene3D" id="3.40.50.2300">
    <property type="match status" value="1"/>
</dbReference>
<dbReference type="InterPro" id="IPR001789">
    <property type="entry name" value="Sig_transdc_resp-reg_receiver"/>
</dbReference>
<feature type="domain" description="Response regulatory" evidence="11">
    <location>
        <begin position="2"/>
        <end position="118"/>
    </location>
</feature>
<evidence type="ECO:0000256" key="1">
    <source>
        <dbReference type="ARBA" id="ARBA00004496"/>
    </source>
</evidence>
<comment type="subcellular location">
    <subcellularLocation>
        <location evidence="1 9">Cytoplasm</location>
    </subcellularLocation>
</comment>
<evidence type="ECO:0000313" key="13">
    <source>
        <dbReference type="Proteomes" id="UP001265301"/>
    </source>
</evidence>
<dbReference type="InterPro" id="IPR036390">
    <property type="entry name" value="WH_DNA-bd_sf"/>
</dbReference>
<dbReference type="EMBL" id="JARQBN010000001">
    <property type="protein sequence ID" value="MDT2827084.1"/>
    <property type="molecule type" value="Genomic_DNA"/>
</dbReference>
<keyword evidence="8 9" id="KW-0804">Transcription</keyword>
<dbReference type="RefSeq" id="WP_311818313.1">
    <property type="nucleotide sequence ID" value="NZ_JARQBN010000001.1"/>
</dbReference>
<feature type="modified residue" description="4-aspartylphosphate" evidence="10">
    <location>
        <position position="53"/>
    </location>
</feature>
<keyword evidence="13" id="KW-1185">Reference proteome</keyword>
<evidence type="ECO:0000256" key="9">
    <source>
        <dbReference type="PIRNR" id="PIRNR006171"/>
    </source>
</evidence>
<dbReference type="Pfam" id="PF00072">
    <property type="entry name" value="Response_reg"/>
    <property type="match status" value="1"/>
</dbReference>
<name>A0ABU3FM88_9ENTE</name>
<keyword evidence="4 9" id="KW-0902">Two-component regulatory system</keyword>
<dbReference type="PANTHER" id="PTHR45526">
    <property type="entry name" value="TRANSCRIPTIONAL REGULATORY PROTEIN DPIA"/>
    <property type="match status" value="1"/>
</dbReference>
<evidence type="ECO:0000256" key="10">
    <source>
        <dbReference type="PROSITE-ProRule" id="PRU00169"/>
    </source>
</evidence>
<dbReference type="PIRSF" id="PIRSF006171">
    <property type="entry name" value="RR_citrat_malat"/>
    <property type="match status" value="1"/>
</dbReference>
<dbReference type="InterPro" id="IPR024187">
    <property type="entry name" value="Sig_transdc_resp-reg_cit/mal"/>
</dbReference>
<dbReference type="SUPFAM" id="SSF52172">
    <property type="entry name" value="CheY-like"/>
    <property type="match status" value="1"/>
</dbReference>
<dbReference type="SMART" id="SM00448">
    <property type="entry name" value="REC"/>
    <property type="match status" value="1"/>
</dbReference>
<keyword evidence="6 9" id="KW-0238">DNA-binding</keyword>
<evidence type="ECO:0000256" key="2">
    <source>
        <dbReference type="ARBA" id="ARBA00022490"/>
    </source>
</evidence>
<evidence type="ECO:0000313" key="12">
    <source>
        <dbReference type="EMBL" id="MDT2827084.1"/>
    </source>
</evidence>
<reference evidence="12 13" key="1">
    <citation type="submission" date="2023-03" db="EMBL/GenBank/DDBJ databases">
        <authorList>
            <person name="Shen W."/>
            <person name="Cai J."/>
        </authorList>
    </citation>
    <scope>NUCLEOTIDE SEQUENCE [LARGE SCALE GENOMIC DNA]</scope>
    <source>
        <strain evidence="12 13">B101</strain>
    </source>
</reference>
<dbReference type="CDD" id="cd19925">
    <property type="entry name" value="REC_citrate_TCS"/>
    <property type="match status" value="1"/>
</dbReference>
<keyword evidence="3 10" id="KW-0597">Phosphoprotein</keyword>
<dbReference type="PANTHER" id="PTHR45526:SF1">
    <property type="entry name" value="TRANSCRIPTIONAL REGULATORY PROTEIN DCUR-RELATED"/>
    <property type="match status" value="1"/>
</dbReference>
<evidence type="ECO:0000259" key="11">
    <source>
        <dbReference type="PROSITE" id="PS50110"/>
    </source>
</evidence>
<dbReference type="SUPFAM" id="SSF46785">
    <property type="entry name" value="Winged helix' DNA-binding domain"/>
    <property type="match status" value="1"/>
</dbReference>